<dbReference type="InterPro" id="IPR036236">
    <property type="entry name" value="Znf_C2H2_sf"/>
</dbReference>
<feature type="domain" description="C2H2-type" evidence="13">
    <location>
        <begin position="349"/>
        <end position="376"/>
    </location>
</feature>
<evidence type="ECO:0000259" key="13">
    <source>
        <dbReference type="PROSITE" id="PS50157"/>
    </source>
</evidence>
<reference evidence="15" key="1">
    <citation type="submission" date="2025-08" db="UniProtKB">
        <authorList>
            <consortium name="RefSeq"/>
        </authorList>
    </citation>
    <scope>IDENTIFICATION</scope>
</reference>
<evidence type="ECO:0000256" key="2">
    <source>
        <dbReference type="ARBA" id="ARBA00006991"/>
    </source>
</evidence>
<evidence type="ECO:0000256" key="9">
    <source>
        <dbReference type="ARBA" id="ARBA00023163"/>
    </source>
</evidence>
<feature type="compositionally biased region" description="Basic and acidic residues" evidence="12">
    <location>
        <begin position="365"/>
        <end position="374"/>
    </location>
</feature>
<dbReference type="Gene3D" id="3.30.160.60">
    <property type="entry name" value="Classic Zinc Finger"/>
    <property type="match status" value="18"/>
</dbReference>
<feature type="compositionally biased region" description="Basic residues" evidence="12">
    <location>
        <begin position="877"/>
        <end position="890"/>
    </location>
</feature>
<keyword evidence="10" id="KW-0539">Nucleus</keyword>
<evidence type="ECO:0000256" key="4">
    <source>
        <dbReference type="ARBA" id="ARBA00022737"/>
    </source>
</evidence>
<evidence type="ECO:0000256" key="12">
    <source>
        <dbReference type="SAM" id="MobiDB-lite"/>
    </source>
</evidence>
<feature type="domain" description="C2H2-type" evidence="13">
    <location>
        <begin position="1128"/>
        <end position="1155"/>
    </location>
</feature>
<evidence type="ECO:0000313" key="14">
    <source>
        <dbReference type="Proteomes" id="UP000694845"/>
    </source>
</evidence>
<comment type="subcellular location">
    <subcellularLocation>
        <location evidence="1">Nucleus</location>
    </subcellularLocation>
</comment>
<evidence type="ECO:0000256" key="11">
    <source>
        <dbReference type="PROSITE-ProRule" id="PRU00042"/>
    </source>
</evidence>
<feature type="domain" description="C2H2-type" evidence="13">
    <location>
        <begin position="786"/>
        <end position="813"/>
    </location>
</feature>
<feature type="domain" description="C2H2-type" evidence="13">
    <location>
        <begin position="1001"/>
        <end position="1028"/>
    </location>
</feature>
<dbReference type="OMA" id="THERREH"/>
<keyword evidence="8" id="KW-0238">DNA-binding</keyword>
<dbReference type="GO" id="GO:0008270">
    <property type="term" value="F:zinc ion binding"/>
    <property type="evidence" value="ECO:0007669"/>
    <property type="project" value="UniProtKB-KW"/>
</dbReference>
<evidence type="ECO:0000256" key="5">
    <source>
        <dbReference type="ARBA" id="ARBA00022771"/>
    </source>
</evidence>
<dbReference type="GeneID" id="110976548"/>
<evidence type="ECO:0000256" key="3">
    <source>
        <dbReference type="ARBA" id="ARBA00022723"/>
    </source>
</evidence>
<dbReference type="FunFam" id="3.30.160.60:FF:001004">
    <property type="entry name" value="Zinc finger protein 426"/>
    <property type="match status" value="1"/>
</dbReference>
<feature type="region of interest" description="Disordered" evidence="12">
    <location>
        <begin position="876"/>
        <end position="896"/>
    </location>
</feature>
<feature type="region of interest" description="Disordered" evidence="12">
    <location>
        <begin position="362"/>
        <end position="384"/>
    </location>
</feature>
<feature type="domain" description="C2H2-type" evidence="13">
    <location>
        <begin position="293"/>
        <end position="320"/>
    </location>
</feature>
<feature type="domain" description="C2H2-type" evidence="13">
    <location>
        <begin position="859"/>
        <end position="886"/>
    </location>
</feature>
<feature type="domain" description="C2H2-type" evidence="13">
    <location>
        <begin position="134"/>
        <end position="161"/>
    </location>
</feature>
<keyword evidence="7" id="KW-0805">Transcription regulation</keyword>
<keyword evidence="3" id="KW-0479">Metal-binding</keyword>
<feature type="domain" description="C2H2-type" evidence="13">
    <location>
        <begin position="226"/>
        <end position="253"/>
    </location>
</feature>
<evidence type="ECO:0000256" key="7">
    <source>
        <dbReference type="ARBA" id="ARBA00023015"/>
    </source>
</evidence>
<organism evidence="14 15">
    <name type="scientific">Acanthaster planci</name>
    <name type="common">Crown-of-thorns starfish</name>
    <dbReference type="NCBI Taxonomy" id="133434"/>
    <lineage>
        <taxon>Eukaryota</taxon>
        <taxon>Metazoa</taxon>
        <taxon>Echinodermata</taxon>
        <taxon>Eleutherozoa</taxon>
        <taxon>Asterozoa</taxon>
        <taxon>Asteroidea</taxon>
        <taxon>Valvatacea</taxon>
        <taxon>Valvatida</taxon>
        <taxon>Acanthasteridae</taxon>
        <taxon>Acanthaster</taxon>
    </lineage>
</organism>
<name>A0A8B7XZY2_ACAPL</name>
<feature type="compositionally biased region" description="Basic and acidic residues" evidence="12">
    <location>
        <begin position="820"/>
        <end position="831"/>
    </location>
</feature>
<accession>A0A8B7XZY2</accession>
<dbReference type="RefSeq" id="XP_022085600.1">
    <property type="nucleotide sequence ID" value="XM_022229908.1"/>
</dbReference>
<dbReference type="InterPro" id="IPR003604">
    <property type="entry name" value="Matrin/U1-like-C_Znf_C2H2"/>
</dbReference>
<feature type="domain" description="C2H2-type" evidence="13">
    <location>
        <begin position="1156"/>
        <end position="1183"/>
    </location>
</feature>
<dbReference type="FunFam" id="3.30.160.60:FF:001498">
    <property type="entry name" value="Zinc finger protein 404"/>
    <property type="match status" value="1"/>
</dbReference>
<feature type="domain" description="C2H2-type" evidence="13">
    <location>
        <begin position="971"/>
        <end position="998"/>
    </location>
</feature>
<keyword evidence="14" id="KW-1185">Reference proteome</keyword>
<dbReference type="SUPFAM" id="SSF57667">
    <property type="entry name" value="beta-beta-alpha zinc fingers"/>
    <property type="match status" value="11"/>
</dbReference>
<evidence type="ECO:0000313" key="15">
    <source>
        <dbReference type="RefSeq" id="XP_022085600.1"/>
    </source>
</evidence>
<dbReference type="InterPro" id="IPR013087">
    <property type="entry name" value="Znf_C2H2_type"/>
</dbReference>
<dbReference type="OrthoDB" id="8922241at2759"/>
<dbReference type="FunFam" id="3.30.160.60:FF:000446">
    <property type="entry name" value="Zinc finger protein"/>
    <property type="match status" value="1"/>
</dbReference>
<feature type="domain" description="C2H2-type" evidence="13">
    <location>
        <begin position="265"/>
        <end position="292"/>
    </location>
</feature>
<dbReference type="PROSITE" id="PS00028">
    <property type="entry name" value="ZINC_FINGER_C2H2_1"/>
    <property type="match status" value="22"/>
</dbReference>
<evidence type="ECO:0000256" key="6">
    <source>
        <dbReference type="ARBA" id="ARBA00022833"/>
    </source>
</evidence>
<feature type="domain" description="C2H2-type" evidence="13">
    <location>
        <begin position="904"/>
        <end position="932"/>
    </location>
</feature>
<dbReference type="PROSITE" id="PS50157">
    <property type="entry name" value="ZINC_FINGER_C2H2_2"/>
    <property type="match status" value="22"/>
</dbReference>
<dbReference type="PANTHER" id="PTHR24376">
    <property type="entry name" value="ZINC FINGER PROTEIN"/>
    <property type="match status" value="1"/>
</dbReference>
<comment type="similarity">
    <text evidence="2">Belongs to the krueppel C2H2-type zinc-finger protein family.</text>
</comment>
<feature type="domain" description="C2H2-type" evidence="13">
    <location>
        <begin position="936"/>
        <end position="963"/>
    </location>
</feature>
<evidence type="ECO:0000256" key="1">
    <source>
        <dbReference type="ARBA" id="ARBA00004123"/>
    </source>
</evidence>
<keyword evidence="5 11" id="KW-0863">Zinc-finger</keyword>
<protein>
    <submittedName>
        <fullName evidence="15">Zinc finger protein 91-like</fullName>
    </submittedName>
</protein>
<gene>
    <name evidence="15" type="primary">LOC110976548</name>
</gene>
<feature type="domain" description="C2H2-type" evidence="13">
    <location>
        <begin position="196"/>
        <end position="224"/>
    </location>
</feature>
<feature type="region of interest" description="Disordered" evidence="12">
    <location>
        <begin position="808"/>
        <end position="841"/>
    </location>
</feature>
<keyword evidence="4" id="KW-0677">Repeat</keyword>
<feature type="domain" description="C2H2-type" evidence="13">
    <location>
        <begin position="168"/>
        <end position="195"/>
    </location>
</feature>
<dbReference type="SMART" id="SM00355">
    <property type="entry name" value="ZnF_C2H2"/>
    <property type="match status" value="25"/>
</dbReference>
<feature type="domain" description="C2H2-type" evidence="13">
    <location>
        <begin position="1212"/>
        <end position="1234"/>
    </location>
</feature>
<dbReference type="KEGG" id="aplc:110976548"/>
<evidence type="ECO:0000256" key="10">
    <source>
        <dbReference type="ARBA" id="ARBA00023242"/>
    </source>
</evidence>
<feature type="domain" description="C2H2-type" evidence="13">
    <location>
        <begin position="1184"/>
        <end position="1211"/>
    </location>
</feature>
<keyword evidence="6" id="KW-0862">Zinc</keyword>
<feature type="domain" description="C2H2-type" evidence="13">
    <location>
        <begin position="1060"/>
        <end position="1088"/>
    </location>
</feature>
<keyword evidence="9" id="KW-0804">Transcription</keyword>
<dbReference type="FunFam" id="3.30.160.60:FF:000100">
    <property type="entry name" value="Zinc finger 45-like"/>
    <property type="match status" value="1"/>
</dbReference>
<dbReference type="PANTHER" id="PTHR24376:SF235">
    <property type="entry name" value="C2H2-TYPE DOMAIN-CONTAINING PROTEIN"/>
    <property type="match status" value="1"/>
</dbReference>
<feature type="domain" description="C2H2-type" evidence="13">
    <location>
        <begin position="1032"/>
        <end position="1059"/>
    </location>
</feature>
<dbReference type="Pfam" id="PF00096">
    <property type="entry name" value="zf-C2H2"/>
    <property type="match status" value="12"/>
</dbReference>
<dbReference type="SMART" id="SM00451">
    <property type="entry name" value="ZnF_U1"/>
    <property type="match status" value="4"/>
</dbReference>
<dbReference type="FunFam" id="3.30.160.60:FF:001485">
    <property type="entry name" value="Krueppel-related zinc finger protein"/>
    <property type="match status" value="1"/>
</dbReference>
<dbReference type="FunFam" id="3.30.160.60:FF:000240">
    <property type="entry name" value="Zinc finger protein 250"/>
    <property type="match status" value="1"/>
</dbReference>
<feature type="domain" description="C2H2-type" evidence="13">
    <location>
        <begin position="321"/>
        <end position="348"/>
    </location>
</feature>
<feature type="domain" description="C2H2-type" evidence="13">
    <location>
        <begin position="1090"/>
        <end position="1118"/>
    </location>
</feature>
<dbReference type="GO" id="GO:0003677">
    <property type="term" value="F:DNA binding"/>
    <property type="evidence" value="ECO:0007669"/>
    <property type="project" value="UniProtKB-KW"/>
</dbReference>
<sequence length="1355" mass="152856">MYDVERHMETHTDSDRKKCTWCGNKFHSIRSKERHESLHCKRNKHNKCSHCDVVLSSKFKLLRHEREHLTSEQIESLSCKNCKKAFTNLRSLMRHEKLHLKEKGAVLHCSHCPETFEDRFSYNVHVKNHAVKAYQCDLCGMKFKHEYLLNVHTKRMTCQKKRQSLQDVQCNICHKTVKGTATLKRHMRTHTKEKPYPCRIGCNASFSSTSNRLSHERMYCKLSPSYLCTHCGEVLSNQARLIYHESKYHGIGPLVGGQRTSNTEYPCRHCGKVFFFKGGRKRHERIHTDEKPYMCQFCPKAFVHASALVCHERVHTKERPYVCKECNKAFSQATHLKTHIRVHTKEKPYKCRFCDKAFSHMGTRKSHEGTHKSTTEPGPQPAVPQEQAAAKFHMPQQEHHVVVHPEIKVIHHDTEPVPHKVHISHHEHEVQAADVILQLLESGSRVSNFEGLVHMDTQYLTAAMEPDTSSTNVVVESVNQAPDMDIFETGEHSLVEARESIVRTTRESDGDTLVVTTSEAGDAVLITTSEAGGAVLVTSNGTDAIVISDYKQMMAGNAVEVSSSDVDNAVVVAASEAELGTVVATSEAGGTVVVATGDAQHILGNGGSESAVATGKTSSNKVMTGDSLTTGDVREVDATVSEPTLQALDLTLHTAGKKVVDGASVGGGTDQAVEVVAVDTLTRVSEGPVDTVSKQTAFSSDRATTDGECTLTVTHEDGTGEEIIFICVHGQTFRCKPQTGTRVSTAEQGPAPSDSACACNKSKVSLQGKVASQGRDRQLRTRSQKFTCNKCGGRFTQKASLDRHMIAHKSDEDKSEEEITEKGEVQAEQEPKTTGGDTLSRKTRRLLRGKDAKAPPNIIMCQECGKDFRRVRDLERHRKQHHKNKLKTASKKREEGMLPTKKPFECKTCGMVLENKYRLGRHRKSHHLPANPSERRSCKVCDKVFARPFNVKRHEKTHREKPERAKLPKTFSCTECPKTFSRQIHLTRHKQLHAKAEDTVIKCPSCPETFEDRYSFKNHHKIHVMQRYTRDVQCEVCQKVVKGPVTLKRHMRTHTKEKPYPCRIGCNSFFSSTSYRLSHEQLHCTAGPDLLCTYCGKVFENRARLITHERREHQSDLDERNVHRRPTYPCRHCGRVFHFSAVRSRHERIHTNEKPYMCQYCPKTFGHANALLCHERVHTKERPYKCTVCSKAFSQNTHLTTHMRVHTKEKPYQCRYCKQVFSHLGTRKNHERTHKVALEPNLQGVPQGIPGLEGVSYQTPEDSTERGMEVDVSNGNPEGSYQTIADSSMQEAVQQELPVVAAEDLPQAEMQEVTHRIILSHPEHEVQAADVILQLLQSGNRVANFEGLVHIVQSQ</sequence>
<feature type="domain" description="C2H2-type" evidence="13">
    <location>
        <begin position="77"/>
        <end position="104"/>
    </location>
</feature>
<dbReference type="GO" id="GO:0005634">
    <property type="term" value="C:nucleus"/>
    <property type="evidence" value="ECO:0007669"/>
    <property type="project" value="UniProtKB-SubCell"/>
</dbReference>
<evidence type="ECO:0000256" key="8">
    <source>
        <dbReference type="ARBA" id="ARBA00023125"/>
    </source>
</evidence>
<dbReference type="Proteomes" id="UP000694845">
    <property type="component" value="Unplaced"/>
</dbReference>
<proteinExistence type="inferred from homology"/>